<keyword evidence="1" id="KW-1133">Transmembrane helix</keyword>
<feature type="transmembrane region" description="Helical" evidence="1">
    <location>
        <begin position="53"/>
        <end position="79"/>
    </location>
</feature>
<keyword evidence="1" id="KW-0472">Membrane</keyword>
<sequence>MSGIIYPRRKVFLAFFLCPLVLGFIAGIIRTVAVLAELVNNPKLLGSVRGAELVLMPFLTPLLIQLAFLLPFLGYALAIALIKVKKTPRNCIVVSFFGGCITTLWVLLFISNVVQNIKGAQYSDYVIEVLILFVASMATCWLTAYLFLPEGSCIED</sequence>
<proteinExistence type="predicted"/>
<organism evidence="2 3">
    <name type="scientific">Pseudomonas frederiksbergensis</name>
    <dbReference type="NCBI Taxonomy" id="104087"/>
    <lineage>
        <taxon>Bacteria</taxon>
        <taxon>Pseudomonadati</taxon>
        <taxon>Pseudomonadota</taxon>
        <taxon>Gammaproteobacteria</taxon>
        <taxon>Pseudomonadales</taxon>
        <taxon>Pseudomonadaceae</taxon>
        <taxon>Pseudomonas</taxon>
    </lineage>
</organism>
<name>A0A1H4X4H8_9PSED</name>
<keyword evidence="1" id="KW-0812">Transmembrane</keyword>
<feature type="transmembrane region" description="Helical" evidence="1">
    <location>
        <begin position="12"/>
        <end position="33"/>
    </location>
</feature>
<gene>
    <name evidence="2" type="ORF">SAMN04490185_2529</name>
</gene>
<dbReference type="AlphaFoldDB" id="A0A1H4X4H8"/>
<accession>A0A1H4X4H8</accession>
<dbReference type="Proteomes" id="UP000183114">
    <property type="component" value="Unassembled WGS sequence"/>
</dbReference>
<protein>
    <submittedName>
        <fullName evidence="2">Uncharacterized protein</fullName>
    </submittedName>
</protein>
<evidence type="ECO:0000313" key="3">
    <source>
        <dbReference type="Proteomes" id="UP000183114"/>
    </source>
</evidence>
<evidence type="ECO:0000256" key="1">
    <source>
        <dbReference type="SAM" id="Phobius"/>
    </source>
</evidence>
<evidence type="ECO:0000313" key="2">
    <source>
        <dbReference type="EMBL" id="SEC99818.1"/>
    </source>
</evidence>
<dbReference type="RefSeq" id="WP_083383366.1">
    <property type="nucleotide sequence ID" value="NZ_FNTF01000002.1"/>
</dbReference>
<dbReference type="EMBL" id="FNTF01000002">
    <property type="protein sequence ID" value="SEC99818.1"/>
    <property type="molecule type" value="Genomic_DNA"/>
</dbReference>
<reference evidence="2 3" key="1">
    <citation type="submission" date="2016-10" db="EMBL/GenBank/DDBJ databases">
        <authorList>
            <person name="de Groot N.N."/>
        </authorList>
    </citation>
    <scope>NUCLEOTIDE SEQUENCE [LARGE SCALE GENOMIC DNA]</scope>
    <source>
        <strain evidence="2 3">BS3655</strain>
    </source>
</reference>
<feature type="transmembrane region" description="Helical" evidence="1">
    <location>
        <begin position="125"/>
        <end position="148"/>
    </location>
</feature>
<feature type="transmembrane region" description="Helical" evidence="1">
    <location>
        <begin position="91"/>
        <end position="113"/>
    </location>
</feature>